<dbReference type="AlphaFoldDB" id="A0AAW5V2E5"/>
<organism evidence="2 3">
    <name type="scientific">Leptospira levettii</name>
    <dbReference type="NCBI Taxonomy" id="2023178"/>
    <lineage>
        <taxon>Bacteria</taxon>
        <taxon>Pseudomonadati</taxon>
        <taxon>Spirochaetota</taxon>
        <taxon>Spirochaetia</taxon>
        <taxon>Leptospirales</taxon>
        <taxon>Leptospiraceae</taxon>
        <taxon>Leptospira</taxon>
    </lineage>
</organism>
<dbReference type="Proteomes" id="UP001209694">
    <property type="component" value="Unassembled WGS sequence"/>
</dbReference>
<evidence type="ECO:0008006" key="4">
    <source>
        <dbReference type="Google" id="ProtNLM"/>
    </source>
</evidence>
<accession>A0AAW5V2E5</accession>
<dbReference type="EMBL" id="JAMQQD010000002">
    <property type="protein sequence ID" value="MCW7515137.1"/>
    <property type="molecule type" value="Genomic_DNA"/>
</dbReference>
<name>A0AAW5V2E5_9LEPT</name>
<keyword evidence="1" id="KW-0732">Signal</keyword>
<gene>
    <name evidence="2" type="ORF">ND810_08205</name>
</gene>
<reference evidence="2" key="1">
    <citation type="submission" date="2022-06" db="EMBL/GenBank/DDBJ databases">
        <title>Leptospira isolates from biofilms formed at urban environments.</title>
        <authorList>
            <person name="Ribeiro P.S."/>
            <person name="Sousa T."/>
            <person name="Carvalho N."/>
            <person name="Aburjaile F."/>
            <person name="Neves F."/>
            <person name="Oliveira D."/>
            <person name="Blanco L."/>
            <person name="Lima J."/>
            <person name="Costa F."/>
            <person name="Brenig B."/>
            <person name="Soares S."/>
            <person name="Ramos R."/>
            <person name="Goes-Neto A."/>
            <person name="Matiuzzi M."/>
            <person name="Azevedo V."/>
            <person name="Ristow P."/>
        </authorList>
    </citation>
    <scope>NUCLEOTIDE SEQUENCE</scope>
    <source>
        <strain evidence="2">VSF7</strain>
    </source>
</reference>
<feature type="chain" id="PRO_5043789889" description="Lipoprotein" evidence="1">
    <location>
        <begin position="21"/>
        <end position="212"/>
    </location>
</feature>
<feature type="signal peptide" evidence="1">
    <location>
        <begin position="1"/>
        <end position="20"/>
    </location>
</feature>
<sequence length="212" mass="22460">MKSFQWVFFCILLSSFLTSCFETKEKEEIDTESLVLLTALATPRTSGPTSIQFTKNLGNTAYLGFKGATIYLGVPNSSAANITITPTGFTHNFVGTGRMTVESSISPLTLTGVSYAKDFEKGTISGTAPAGASTVNSRVVYTTSLSGGIVSNPQVFYPLVIKYDTDGNLARLKCKSAIGAGCTSLFPYTCDASASCTSNSECSSLTECVYNQ</sequence>
<protein>
    <recommendedName>
        <fullName evidence="4">Lipoprotein</fullName>
    </recommendedName>
</protein>
<dbReference type="PROSITE" id="PS51257">
    <property type="entry name" value="PROKAR_LIPOPROTEIN"/>
    <property type="match status" value="1"/>
</dbReference>
<evidence type="ECO:0000256" key="1">
    <source>
        <dbReference type="SAM" id="SignalP"/>
    </source>
</evidence>
<comment type="caution">
    <text evidence="2">The sequence shown here is derived from an EMBL/GenBank/DDBJ whole genome shotgun (WGS) entry which is preliminary data.</text>
</comment>
<proteinExistence type="predicted"/>
<evidence type="ECO:0000313" key="2">
    <source>
        <dbReference type="EMBL" id="MCW7515137.1"/>
    </source>
</evidence>
<evidence type="ECO:0000313" key="3">
    <source>
        <dbReference type="Proteomes" id="UP001209694"/>
    </source>
</evidence>